<dbReference type="AlphaFoldDB" id="A0AA39MKH1"/>
<keyword evidence="3" id="KW-1185">Reference proteome</keyword>
<dbReference type="EMBL" id="JAUEPT010000051">
    <property type="protein sequence ID" value="KAK0437014.1"/>
    <property type="molecule type" value="Genomic_DNA"/>
</dbReference>
<reference evidence="2" key="1">
    <citation type="submission" date="2023-06" db="EMBL/GenBank/DDBJ databases">
        <authorList>
            <consortium name="Lawrence Berkeley National Laboratory"/>
            <person name="Ahrendt S."/>
            <person name="Sahu N."/>
            <person name="Indic B."/>
            <person name="Wong-Bajracharya J."/>
            <person name="Merenyi Z."/>
            <person name="Ke H.-M."/>
            <person name="Monk M."/>
            <person name="Kocsube S."/>
            <person name="Drula E."/>
            <person name="Lipzen A."/>
            <person name="Balint B."/>
            <person name="Henrissat B."/>
            <person name="Andreopoulos B."/>
            <person name="Martin F.M."/>
            <person name="Harder C.B."/>
            <person name="Rigling D."/>
            <person name="Ford K.L."/>
            <person name="Foster G.D."/>
            <person name="Pangilinan J."/>
            <person name="Papanicolaou A."/>
            <person name="Barry K."/>
            <person name="LaButti K."/>
            <person name="Viragh M."/>
            <person name="Koriabine M."/>
            <person name="Yan M."/>
            <person name="Riley R."/>
            <person name="Champramary S."/>
            <person name="Plett K.L."/>
            <person name="Tsai I.J."/>
            <person name="Slot J."/>
            <person name="Sipos G."/>
            <person name="Plett J."/>
            <person name="Nagy L.G."/>
            <person name="Grigoriev I.V."/>
        </authorList>
    </citation>
    <scope>NUCLEOTIDE SEQUENCE</scope>
    <source>
        <strain evidence="2">FPL87.14</strain>
    </source>
</reference>
<comment type="caution">
    <text evidence="2">The sequence shown here is derived from an EMBL/GenBank/DDBJ whole genome shotgun (WGS) entry which is preliminary data.</text>
</comment>
<name>A0AA39MKH1_9AGAR</name>
<dbReference type="SUPFAM" id="SSF52540">
    <property type="entry name" value="P-loop containing nucleoside triphosphate hydrolases"/>
    <property type="match status" value="1"/>
</dbReference>
<evidence type="ECO:0000313" key="2">
    <source>
        <dbReference type="EMBL" id="KAK0437014.1"/>
    </source>
</evidence>
<dbReference type="InterPro" id="IPR011009">
    <property type="entry name" value="Kinase-like_dom_sf"/>
</dbReference>
<sequence length="733" mass="82502">MSFVPVASPDPQKLNETRRILCEVFNVPELRSFQDEAGQNMLKGLDTTGAGKTLSFLYALFYHWRPGDIPNPKTDKVILVLSPLIGLIEKGEMKLGGLGGSHPPARVDRLSSTGGGTGSSLNWAERRADAMKVFTAGVTSDITLLNDILRRAPTANIGSDLCFKVCSDAELEGSDNLISVQDSWAESSEQAATYGSRLLQGSGRWYSMVVCYHSKKHALRFCFFTVQGMFVTPALRLSVQSEFGQLVDALFAFCDLTSYERGFHPLFIDHPQKYVLLPLDARGSTAWWKVARILSVRTAFRDHKSMVAVIHQADIGKAIREEEVSIPWKPLGNYEGSLLDERRRWLDKVLAKAECLPLGLDGFPAQWKLFVQLAGPLMNFKEAVLKMSYYLQEDSDVQKEIFRSTAGQHGIPDVLPILELNHGLGIFRGLTSISCPDISSATSGQHDVEIEDRVEMISIFLDNGQSLLGPDLTIRSWIKCLMDGILGCFHLFLAGYLHRDISIGNVLRRREPQNRVKLRNNNHPHLQTDCFAFMNNVLDSCSGFLIDSDTAIKWRSSKYAQSAHRRFYGTRQFISRRLLLMWEYSKDPVVHTIFDDLESFAWLALWIAASRCPDDPESQKFLDSLDNDDFSMLSAHKAMLASTFTEDWMWDMTVSGLKPESAIRAIGPLLKEWFSIINKSKSLSIMVDWDENFVEKGEENGFFEEMQARGEQVCCEFLAKAVEFLDTLPPDPE</sequence>
<dbReference type="PANTHER" id="PTHR38248:SF2">
    <property type="entry name" value="FUNK1 11"/>
    <property type="match status" value="1"/>
</dbReference>
<dbReference type="PANTHER" id="PTHR38248">
    <property type="entry name" value="FUNK1 6"/>
    <property type="match status" value="1"/>
</dbReference>
<dbReference type="Proteomes" id="UP001175226">
    <property type="component" value="Unassembled WGS sequence"/>
</dbReference>
<organism evidence="2 3">
    <name type="scientific">Armillaria borealis</name>
    <dbReference type="NCBI Taxonomy" id="47425"/>
    <lineage>
        <taxon>Eukaryota</taxon>
        <taxon>Fungi</taxon>
        <taxon>Dikarya</taxon>
        <taxon>Basidiomycota</taxon>
        <taxon>Agaricomycotina</taxon>
        <taxon>Agaricomycetes</taxon>
        <taxon>Agaricomycetidae</taxon>
        <taxon>Agaricales</taxon>
        <taxon>Marasmiineae</taxon>
        <taxon>Physalacriaceae</taxon>
        <taxon>Armillaria</taxon>
    </lineage>
</organism>
<accession>A0AA39MKH1</accession>
<dbReference type="SUPFAM" id="SSF56112">
    <property type="entry name" value="Protein kinase-like (PK-like)"/>
    <property type="match status" value="1"/>
</dbReference>
<evidence type="ECO:0000259" key="1">
    <source>
        <dbReference type="Pfam" id="PF17667"/>
    </source>
</evidence>
<proteinExistence type="predicted"/>
<gene>
    <name evidence="2" type="ORF">EV421DRAFT_2038403</name>
</gene>
<dbReference type="Pfam" id="PF17667">
    <property type="entry name" value="Pkinase_fungal"/>
    <property type="match status" value="1"/>
</dbReference>
<dbReference type="Gene3D" id="1.10.510.10">
    <property type="entry name" value="Transferase(Phosphotransferase) domain 1"/>
    <property type="match status" value="1"/>
</dbReference>
<feature type="domain" description="Fungal-type protein kinase" evidence="1">
    <location>
        <begin position="443"/>
        <end position="607"/>
    </location>
</feature>
<evidence type="ECO:0000313" key="3">
    <source>
        <dbReference type="Proteomes" id="UP001175226"/>
    </source>
</evidence>
<dbReference type="InterPro" id="IPR040976">
    <property type="entry name" value="Pkinase_fungal"/>
</dbReference>
<dbReference type="InterPro" id="IPR027417">
    <property type="entry name" value="P-loop_NTPase"/>
</dbReference>
<dbReference type="Gene3D" id="3.40.50.300">
    <property type="entry name" value="P-loop containing nucleotide triphosphate hydrolases"/>
    <property type="match status" value="1"/>
</dbReference>
<protein>
    <recommendedName>
        <fullName evidence="1">Fungal-type protein kinase domain-containing protein</fullName>
    </recommendedName>
</protein>